<dbReference type="Pfam" id="PF07238">
    <property type="entry name" value="PilZ"/>
    <property type="match status" value="1"/>
</dbReference>
<evidence type="ECO:0000259" key="1">
    <source>
        <dbReference type="Pfam" id="PF07238"/>
    </source>
</evidence>
<protein>
    <submittedName>
        <fullName evidence="2">PilZ domain-containing protein</fullName>
    </submittedName>
</protein>
<dbReference type="SUPFAM" id="SSF141371">
    <property type="entry name" value="PilZ domain-like"/>
    <property type="match status" value="1"/>
</dbReference>
<dbReference type="InterPro" id="IPR009875">
    <property type="entry name" value="PilZ_domain"/>
</dbReference>
<accession>A0A1M5RSP3</accession>
<dbReference type="RefSeq" id="WP_172900022.1">
    <property type="nucleotide sequence ID" value="NZ_LT670818.1"/>
</dbReference>
<proteinExistence type="predicted"/>
<feature type="domain" description="PilZ" evidence="1">
    <location>
        <begin position="14"/>
        <end position="88"/>
    </location>
</feature>
<gene>
    <name evidence="2" type="ORF">SAMN05444169_6742</name>
</gene>
<evidence type="ECO:0000313" key="2">
    <source>
        <dbReference type="EMBL" id="SHH29307.1"/>
    </source>
</evidence>
<dbReference type="Proteomes" id="UP000190675">
    <property type="component" value="Chromosome I"/>
</dbReference>
<organism evidence="2 3">
    <name type="scientific">Bradyrhizobium erythrophlei</name>
    <dbReference type="NCBI Taxonomy" id="1437360"/>
    <lineage>
        <taxon>Bacteria</taxon>
        <taxon>Pseudomonadati</taxon>
        <taxon>Pseudomonadota</taxon>
        <taxon>Alphaproteobacteria</taxon>
        <taxon>Hyphomicrobiales</taxon>
        <taxon>Nitrobacteraceae</taxon>
        <taxon>Bradyrhizobium</taxon>
    </lineage>
</organism>
<dbReference type="AlphaFoldDB" id="A0A1M5RSP3"/>
<dbReference type="GO" id="GO:0035438">
    <property type="term" value="F:cyclic-di-GMP binding"/>
    <property type="evidence" value="ECO:0007669"/>
    <property type="project" value="InterPro"/>
</dbReference>
<evidence type="ECO:0000313" key="3">
    <source>
        <dbReference type="Proteomes" id="UP000190675"/>
    </source>
</evidence>
<dbReference type="EMBL" id="LT670818">
    <property type="protein sequence ID" value="SHH29307.1"/>
    <property type="molecule type" value="Genomic_DNA"/>
</dbReference>
<reference evidence="2 3" key="1">
    <citation type="submission" date="2016-11" db="EMBL/GenBank/DDBJ databases">
        <authorList>
            <person name="Jaros S."/>
            <person name="Januszkiewicz K."/>
            <person name="Wedrychowicz H."/>
        </authorList>
    </citation>
    <scope>NUCLEOTIDE SEQUENCE [LARGE SCALE GENOMIC DNA]</scope>
    <source>
        <strain evidence="2 3">GAS242</strain>
    </source>
</reference>
<sequence>MIVDKPRVKVAREPRRQLNRRPTWISVDGTTKSECFVLDVSPGGAKIMTDAEIDVRDTFGLALVADRPNRQPCEVVWRRGNIYGVKFLP</sequence>
<name>A0A1M5RSP3_9BRAD</name>